<dbReference type="SUPFAM" id="SSF47240">
    <property type="entry name" value="Ferritin-like"/>
    <property type="match status" value="1"/>
</dbReference>
<organism evidence="2 3">
    <name type="scientific">Enterocloster alcoholdehydrogenati</name>
    <dbReference type="NCBI Taxonomy" id="2547410"/>
    <lineage>
        <taxon>Bacteria</taxon>
        <taxon>Bacillati</taxon>
        <taxon>Bacillota</taxon>
        <taxon>Clostridia</taxon>
        <taxon>Lachnospirales</taxon>
        <taxon>Lachnospiraceae</taxon>
        <taxon>Enterocloster</taxon>
    </lineage>
</organism>
<dbReference type="InterPro" id="IPR012347">
    <property type="entry name" value="Ferritin-like"/>
</dbReference>
<dbReference type="Proteomes" id="UP001600894">
    <property type="component" value="Unassembled WGS sequence"/>
</dbReference>
<sequence>MWTYEKRLQYPVNIKKTCPKTASLIISQFGGPDGELAASMRYLSQRYTMPCKEAAGLLTDIGTEELAHLEIICAMVFQLTRDLTQEQAKTAGFDAYYIDHTTGLWPAAAAGIPFNACEFQSKGDAITDLHENLAAEQKARSTYENLIRVIDDPDVLNPLRFLRAREVVHFQRFGEALEKIKDTLDRRNFYYFNPEFDKQVAAGKK</sequence>
<comment type="caution">
    <text evidence="2">The sequence shown here is derived from an EMBL/GenBank/DDBJ whole genome shotgun (WGS) entry which is preliminary data.</text>
</comment>
<dbReference type="InterPro" id="IPR039377">
    <property type="entry name" value="Mn_catalase_dom"/>
</dbReference>
<comment type="similarity">
    <text evidence="1">Belongs to the manganese catalase family.</text>
</comment>
<dbReference type="InterPro" id="IPR007760">
    <property type="entry name" value="Mn_catalase"/>
</dbReference>
<dbReference type="Pfam" id="PF05067">
    <property type="entry name" value="Mn_catalase"/>
    <property type="match status" value="1"/>
</dbReference>
<dbReference type="Gene3D" id="1.20.1260.10">
    <property type="match status" value="1"/>
</dbReference>
<dbReference type="EMBL" id="BAABXL010000001">
    <property type="protein sequence ID" value="GAA6270646.1"/>
    <property type="molecule type" value="Genomic_DNA"/>
</dbReference>
<dbReference type="InterPro" id="IPR009078">
    <property type="entry name" value="Ferritin-like_SF"/>
</dbReference>
<gene>
    <name evidence="2" type="ORF">F130042H8_37060</name>
</gene>
<dbReference type="RefSeq" id="WP_176255994.1">
    <property type="nucleotide sequence ID" value="NZ_BAABXL010000001.1"/>
</dbReference>
<protein>
    <submittedName>
        <fullName evidence="2">Manganese catalase family protein</fullName>
    </submittedName>
</protein>
<evidence type="ECO:0000313" key="2">
    <source>
        <dbReference type="EMBL" id="GAA6270646.1"/>
    </source>
</evidence>
<evidence type="ECO:0000313" key="3">
    <source>
        <dbReference type="Proteomes" id="UP001600894"/>
    </source>
</evidence>
<keyword evidence="3" id="KW-1185">Reference proteome</keyword>
<dbReference type="CDD" id="cd01051">
    <property type="entry name" value="Mn_catalase"/>
    <property type="match status" value="1"/>
</dbReference>
<proteinExistence type="inferred from homology"/>
<name>A0ABQ0B320_9FIRM</name>
<accession>A0ABQ0B320</accession>
<reference evidence="2 3" key="1">
    <citation type="submission" date="2024-04" db="EMBL/GenBank/DDBJ databases">
        <title>Defined microbial consortia suppress multidrug-resistant proinflammatory Enterobacteriaceae via ecological control.</title>
        <authorList>
            <person name="Furuichi M."/>
            <person name="Kawaguchi T."/>
            <person name="Pust M."/>
            <person name="Yasuma K."/>
            <person name="Plichta D."/>
            <person name="Hasegawa N."/>
            <person name="Ohya T."/>
            <person name="Bhattarai S."/>
            <person name="Sasajima S."/>
            <person name="Aoto Y."/>
            <person name="Tuganbaev T."/>
            <person name="Yaginuma M."/>
            <person name="Ueda M."/>
            <person name="Okahashi N."/>
            <person name="Amafuji K."/>
            <person name="Kiridooshi Y."/>
            <person name="Sugita K."/>
            <person name="Strazar M."/>
            <person name="Skelly A."/>
            <person name="Suda W."/>
            <person name="Hattori M."/>
            <person name="Nakamoto N."/>
            <person name="Caballero S."/>
            <person name="Norman J."/>
            <person name="Olle B."/>
            <person name="Tanoue T."/>
            <person name="Arita M."/>
            <person name="Bucci V."/>
            <person name="Atarashi K."/>
            <person name="Xavier R."/>
            <person name="Honda K."/>
        </authorList>
    </citation>
    <scope>NUCLEOTIDE SEQUENCE [LARGE SCALE GENOMIC DNA]</scope>
    <source>
        <strain evidence="3">f13</strain>
    </source>
</reference>
<evidence type="ECO:0000256" key="1">
    <source>
        <dbReference type="ARBA" id="ARBA00007644"/>
    </source>
</evidence>